<feature type="domain" description="Dimethylamine monooxygenase subunit DmmA-like C-terminal" evidence="1">
    <location>
        <begin position="124"/>
        <end position="167"/>
    </location>
</feature>
<keyword evidence="3" id="KW-1185">Reference proteome</keyword>
<organism evidence="2 3">
    <name type="scientific">Mycolicibacterium anyangense</name>
    <dbReference type="NCBI Taxonomy" id="1431246"/>
    <lineage>
        <taxon>Bacteria</taxon>
        <taxon>Bacillati</taxon>
        <taxon>Actinomycetota</taxon>
        <taxon>Actinomycetes</taxon>
        <taxon>Mycobacteriales</taxon>
        <taxon>Mycobacteriaceae</taxon>
        <taxon>Mycolicibacterium</taxon>
    </lineage>
</organism>
<dbReference type="NCBIfam" id="NF041259">
    <property type="entry name" value="mono_DmmA_fam"/>
    <property type="match status" value="1"/>
</dbReference>
<evidence type="ECO:0000259" key="1">
    <source>
        <dbReference type="Pfam" id="PF22289"/>
    </source>
</evidence>
<sequence>MSPHLALTSVPPWAVDLVRPPADLSGRSWTVLAIGAAAEPIARQWAAEVTKHRPDAALRIHHVADADAACSALRADLAGAVVGWRLLLAGPAHACLRVRSAAIDLGVADDEMTIASTEVGTREIFCPHCKHTTLARVDLTDELPCSGCGRVLFVHYHVSRRLGTHLGFAIHADRRPAP</sequence>
<gene>
    <name evidence="2" type="ORF">MANY_06700</name>
</gene>
<dbReference type="Pfam" id="PF22289">
    <property type="entry name" value="DmmA-like_C"/>
    <property type="match status" value="1"/>
</dbReference>
<dbReference type="RefSeq" id="WP_163802942.1">
    <property type="nucleotide sequence ID" value="NZ_AP022620.1"/>
</dbReference>
<dbReference type="AlphaFoldDB" id="A0A6N4W4N2"/>
<dbReference type="EMBL" id="AP022620">
    <property type="protein sequence ID" value="BBZ75333.1"/>
    <property type="molecule type" value="Genomic_DNA"/>
</dbReference>
<dbReference type="Proteomes" id="UP000467249">
    <property type="component" value="Chromosome"/>
</dbReference>
<dbReference type="InterPro" id="IPR048037">
    <property type="entry name" value="DmmA-like_C"/>
</dbReference>
<dbReference type="KEGG" id="many:MANY_06700"/>
<evidence type="ECO:0000313" key="3">
    <source>
        <dbReference type="Proteomes" id="UP000467249"/>
    </source>
</evidence>
<evidence type="ECO:0000313" key="2">
    <source>
        <dbReference type="EMBL" id="BBZ75333.1"/>
    </source>
</evidence>
<name>A0A6N4W4N2_9MYCO</name>
<accession>A0A6N4W4N2</accession>
<protein>
    <recommendedName>
        <fullName evidence="1">Dimethylamine monooxygenase subunit DmmA-like C-terminal domain-containing protein</fullName>
    </recommendedName>
</protein>
<reference evidence="2 3" key="1">
    <citation type="journal article" date="2019" name="Emerg. Microbes Infect.">
        <title>Comprehensive subspecies identification of 175 nontuberculous mycobacteria species based on 7547 genomic profiles.</title>
        <authorList>
            <person name="Matsumoto Y."/>
            <person name="Kinjo T."/>
            <person name="Motooka D."/>
            <person name="Nabeya D."/>
            <person name="Jung N."/>
            <person name="Uechi K."/>
            <person name="Horii T."/>
            <person name="Iida T."/>
            <person name="Fujita J."/>
            <person name="Nakamura S."/>
        </authorList>
    </citation>
    <scope>NUCLEOTIDE SEQUENCE [LARGE SCALE GENOMIC DNA]</scope>
    <source>
        <strain evidence="2 3">JCM 30275</strain>
    </source>
</reference>
<proteinExistence type="predicted"/>